<dbReference type="EMBL" id="HACG01037325">
    <property type="protein sequence ID" value="CEK84190.1"/>
    <property type="molecule type" value="Transcribed_RNA"/>
</dbReference>
<dbReference type="InterPro" id="IPR013780">
    <property type="entry name" value="Glyco_hydro_b"/>
</dbReference>
<dbReference type="InterPro" id="IPR006047">
    <property type="entry name" value="GH13_cat_dom"/>
</dbReference>
<name>A0A0B7AWA7_9EUPU</name>
<dbReference type="Pfam" id="PF00128">
    <property type="entry name" value="Alpha-amylase"/>
    <property type="match status" value="1"/>
</dbReference>
<dbReference type="GO" id="GO:0005975">
    <property type="term" value="P:carbohydrate metabolic process"/>
    <property type="evidence" value="ECO:0007669"/>
    <property type="project" value="InterPro"/>
</dbReference>
<reference evidence="2" key="1">
    <citation type="submission" date="2014-12" db="EMBL/GenBank/DDBJ databases">
        <title>Insight into the proteome of Arion vulgaris.</title>
        <authorList>
            <person name="Aradska J."/>
            <person name="Bulat T."/>
            <person name="Smidak R."/>
            <person name="Sarate P."/>
            <person name="Gangsoo J."/>
            <person name="Sialana F."/>
            <person name="Bilban M."/>
            <person name="Lubec G."/>
        </authorList>
    </citation>
    <scope>NUCLEOTIDE SEQUENCE</scope>
    <source>
        <tissue evidence="2">Skin</tissue>
    </source>
</reference>
<dbReference type="SUPFAM" id="SSF51011">
    <property type="entry name" value="Glycosyl hydrolase domain"/>
    <property type="match status" value="1"/>
</dbReference>
<accession>A0A0B7AWA7</accession>
<protein>
    <recommendedName>
        <fullName evidence="1">Glycosyl hydrolase family 13 catalytic domain-containing protein</fullName>
    </recommendedName>
</protein>
<evidence type="ECO:0000259" key="1">
    <source>
        <dbReference type="Pfam" id="PF00128"/>
    </source>
</evidence>
<sequence>MGNEAVLRFWLDKGVDGFRVDAIEKLYADVDVTLNEPVSGLNVTPFQYEYLDHIYTSNQPETNPTIKDWYSVLDEYRIKDGKERYMVIELYGEPALRNKLYETGGNPFNFDLIDVSTNPTGFEIRDKILNEYDNLPIGKWPNFVLGNHDRRRVSHKFGPLYVDAYNMLLLTLWGTPTTYYGEEIGMREAYLTWAETVDPWGRNYGPDGYQQFSRDPERTPMQWTPDNQAGFTTGSKTWLPLGENHTTINVQTEQNSKNLTSLQLYKQLAHLRQTPVFQSGTFQVTYVSSNIFSYIREGGGEKYLIIINFGKLDDTVDLTPYTHGVSTLTVVAITPGVQTTTEHSTLNLDKIILKPGDGLVLQIQGGTVVG</sequence>
<proteinExistence type="predicted"/>
<dbReference type="PANTHER" id="PTHR10357:SF179">
    <property type="entry name" value="NEUTRAL AND BASIC AMINO ACID TRANSPORT PROTEIN RBAT"/>
    <property type="match status" value="1"/>
</dbReference>
<organism evidence="2">
    <name type="scientific">Arion vulgaris</name>
    <dbReference type="NCBI Taxonomy" id="1028688"/>
    <lineage>
        <taxon>Eukaryota</taxon>
        <taxon>Metazoa</taxon>
        <taxon>Spiralia</taxon>
        <taxon>Lophotrochozoa</taxon>
        <taxon>Mollusca</taxon>
        <taxon>Gastropoda</taxon>
        <taxon>Heterobranchia</taxon>
        <taxon>Euthyneura</taxon>
        <taxon>Panpulmonata</taxon>
        <taxon>Eupulmonata</taxon>
        <taxon>Stylommatophora</taxon>
        <taxon>Helicina</taxon>
        <taxon>Arionoidea</taxon>
        <taxon>Arionidae</taxon>
        <taxon>Arion</taxon>
    </lineage>
</organism>
<gene>
    <name evidence="2" type="primary">ORF141230</name>
</gene>
<evidence type="ECO:0000313" key="2">
    <source>
        <dbReference type="EMBL" id="CEK84190.1"/>
    </source>
</evidence>
<dbReference type="Gene3D" id="3.20.20.80">
    <property type="entry name" value="Glycosidases"/>
    <property type="match status" value="1"/>
</dbReference>
<feature type="domain" description="Glycosyl hydrolase family 13 catalytic" evidence="1">
    <location>
        <begin position="5"/>
        <end position="275"/>
    </location>
</feature>
<dbReference type="PANTHER" id="PTHR10357">
    <property type="entry name" value="ALPHA-AMYLASE FAMILY MEMBER"/>
    <property type="match status" value="1"/>
</dbReference>
<dbReference type="InterPro" id="IPR017853">
    <property type="entry name" value="GH"/>
</dbReference>
<dbReference type="AlphaFoldDB" id="A0A0B7AWA7"/>
<dbReference type="SUPFAM" id="SSF51445">
    <property type="entry name" value="(Trans)glycosidases"/>
    <property type="match status" value="1"/>
</dbReference>
<dbReference type="Gene3D" id="2.60.40.1180">
    <property type="entry name" value="Golgi alpha-mannosidase II"/>
    <property type="match status" value="1"/>
</dbReference>